<dbReference type="GO" id="GO:0005634">
    <property type="term" value="C:nucleus"/>
    <property type="evidence" value="ECO:0007669"/>
    <property type="project" value="UniProtKB-SubCell"/>
</dbReference>
<keyword evidence="4" id="KW-0539">Nucleus</keyword>
<dbReference type="Proteomes" id="UP000525078">
    <property type="component" value="Unassembled WGS sequence"/>
</dbReference>
<evidence type="ECO:0000256" key="6">
    <source>
        <dbReference type="SAM" id="MobiDB-lite"/>
    </source>
</evidence>
<dbReference type="InterPro" id="IPR005202">
    <property type="entry name" value="TF_GRAS"/>
</dbReference>
<comment type="subcellular location">
    <subcellularLocation>
        <location evidence="1">Nucleus</location>
    </subcellularLocation>
</comment>
<evidence type="ECO:0000313" key="7">
    <source>
        <dbReference type="EMBL" id="KAF4379050.1"/>
    </source>
</evidence>
<gene>
    <name evidence="7" type="ORF">F8388_022137</name>
</gene>
<feature type="region of interest" description="SAW" evidence="5">
    <location>
        <begin position="417"/>
        <end position="488"/>
    </location>
</feature>
<feature type="short sequence motif" description="VHIID" evidence="5">
    <location>
        <begin position="228"/>
        <end position="232"/>
    </location>
</feature>
<organism evidence="7 8">
    <name type="scientific">Cannabis sativa</name>
    <name type="common">Hemp</name>
    <name type="synonym">Marijuana</name>
    <dbReference type="NCBI Taxonomy" id="3483"/>
    <lineage>
        <taxon>Eukaryota</taxon>
        <taxon>Viridiplantae</taxon>
        <taxon>Streptophyta</taxon>
        <taxon>Embryophyta</taxon>
        <taxon>Tracheophyta</taxon>
        <taxon>Spermatophyta</taxon>
        <taxon>Magnoliopsida</taxon>
        <taxon>eudicotyledons</taxon>
        <taxon>Gunneridae</taxon>
        <taxon>Pentapetalae</taxon>
        <taxon>rosids</taxon>
        <taxon>fabids</taxon>
        <taxon>Rosales</taxon>
        <taxon>Cannabaceae</taxon>
        <taxon>Cannabis</taxon>
    </lineage>
</organism>
<comment type="caution">
    <text evidence="5">Lacks conserved residue(s) required for the propagation of feature annotation.</text>
</comment>
<comment type="similarity">
    <text evidence="5">Belongs to the GRAS family.</text>
</comment>
<keyword evidence="3" id="KW-0804">Transcription</keyword>
<evidence type="ECO:0000256" key="5">
    <source>
        <dbReference type="PROSITE-ProRule" id="PRU01191"/>
    </source>
</evidence>
<protein>
    <submittedName>
        <fullName evidence="7">Uncharacterized protein</fullName>
    </submittedName>
</protein>
<dbReference type="PROSITE" id="PS50985">
    <property type="entry name" value="GRAS"/>
    <property type="match status" value="1"/>
</dbReference>
<accession>A0A7J6GA63</accession>
<proteinExistence type="inferred from homology"/>
<evidence type="ECO:0000256" key="1">
    <source>
        <dbReference type="ARBA" id="ARBA00004123"/>
    </source>
</evidence>
<evidence type="ECO:0000256" key="2">
    <source>
        <dbReference type="ARBA" id="ARBA00023015"/>
    </source>
</evidence>
<dbReference type="PANTHER" id="PTHR31636">
    <property type="entry name" value="OSJNBA0084A10.13 PROTEIN-RELATED"/>
    <property type="match status" value="1"/>
</dbReference>
<sequence length="489" mass="55603">MMQQELFESSWPLVYHDMNNNSCWNNNNQVEEYCMEFDDHQSLQVLPMMEDFPMELLEQVFEPQLSGEFEAIYGSLMEDESVGSLQYSSPSSSTSSSSSSPSIVDVTSVQPVLFLPEQDMKIENELGLFHLLKACGEAIEKEQSELKDVILRRIGDRVSPVGKALERVGFILSQQIDTKFIDYLIQESLKNSNPAFKAFCQFFPYVKFAQFTANSAILEATPDDVDTLHIVDFDMREGLQWSQAIEAASSRWKSLKLTSIRLAKEEEEVDFEQTKRQLLDHASSYGLELKIQQIGIEDLVSEVKKGKKRGCGKEFLAFNIAVGMSHMRITRSRKLVMEFLNLAKDLLSSNKGIIVLSDGEPSENLKNSTNFTQFFDGHVLHYQALLDSIESTFPAHLSEARMTMETLFVAPFVSSSVWSQKWEEIREGFHLKAEFGLKEWRLSNESLMEAKEMVSDNNCYEIRSEGVNGNEASLNWKGVPLVKISAWTN</sequence>
<evidence type="ECO:0000256" key="4">
    <source>
        <dbReference type="ARBA" id="ARBA00023242"/>
    </source>
</evidence>
<dbReference type="EMBL" id="JAATIP010000070">
    <property type="protein sequence ID" value="KAF4379050.1"/>
    <property type="molecule type" value="Genomic_DNA"/>
</dbReference>
<name>A0A7J6GA63_CANSA</name>
<evidence type="ECO:0000313" key="8">
    <source>
        <dbReference type="Proteomes" id="UP000525078"/>
    </source>
</evidence>
<dbReference type="AlphaFoldDB" id="A0A7J6GA63"/>
<keyword evidence="2" id="KW-0805">Transcription regulation</keyword>
<feature type="compositionally biased region" description="Low complexity" evidence="6">
    <location>
        <begin position="88"/>
        <end position="102"/>
    </location>
</feature>
<reference evidence="7 8" key="1">
    <citation type="journal article" date="2020" name="bioRxiv">
        <title>Sequence and annotation of 42 cannabis genomes reveals extensive copy number variation in cannabinoid synthesis and pathogen resistance genes.</title>
        <authorList>
            <person name="Mckernan K.J."/>
            <person name="Helbert Y."/>
            <person name="Kane L.T."/>
            <person name="Ebling H."/>
            <person name="Zhang L."/>
            <person name="Liu B."/>
            <person name="Eaton Z."/>
            <person name="Mclaughlin S."/>
            <person name="Kingan S."/>
            <person name="Baybayan P."/>
            <person name="Concepcion G."/>
            <person name="Jordan M."/>
            <person name="Riva A."/>
            <person name="Barbazuk W."/>
            <person name="Harkins T."/>
        </authorList>
    </citation>
    <scope>NUCLEOTIDE SEQUENCE [LARGE SCALE GENOMIC DNA]</scope>
    <source>
        <strain evidence="8">cv. Jamaican Lion 4</strain>
        <tissue evidence="7">Leaf</tissue>
    </source>
</reference>
<dbReference type="Pfam" id="PF03514">
    <property type="entry name" value="GRAS"/>
    <property type="match status" value="1"/>
</dbReference>
<comment type="caution">
    <text evidence="7">The sequence shown here is derived from an EMBL/GenBank/DDBJ whole genome shotgun (WGS) entry which is preliminary data.</text>
</comment>
<feature type="region of interest" description="Disordered" evidence="6">
    <location>
        <begin position="84"/>
        <end position="103"/>
    </location>
</feature>
<evidence type="ECO:0000256" key="3">
    <source>
        <dbReference type="ARBA" id="ARBA00023163"/>
    </source>
</evidence>